<protein>
    <recommendedName>
        <fullName evidence="7 9">Uroporphyrinogen-III synthase</fullName>
        <ecNumber evidence="3 9">4.2.1.75</ecNumber>
    </recommendedName>
</protein>
<dbReference type="SUPFAM" id="SSF69618">
    <property type="entry name" value="HemD-like"/>
    <property type="match status" value="1"/>
</dbReference>
<evidence type="ECO:0000256" key="6">
    <source>
        <dbReference type="ARBA" id="ARBA00037589"/>
    </source>
</evidence>
<dbReference type="CDD" id="cd06578">
    <property type="entry name" value="HemD"/>
    <property type="match status" value="1"/>
</dbReference>
<comment type="function">
    <text evidence="6 9">Catalyzes cyclization of the linear tetrapyrrole, hydroxymethylbilane, to the macrocyclic uroporphyrinogen III.</text>
</comment>
<dbReference type="RefSeq" id="WP_106729696.1">
    <property type="nucleotide sequence ID" value="NZ_PXYG01000004.1"/>
</dbReference>
<evidence type="ECO:0000256" key="5">
    <source>
        <dbReference type="ARBA" id="ARBA00023244"/>
    </source>
</evidence>
<evidence type="ECO:0000256" key="8">
    <source>
        <dbReference type="ARBA" id="ARBA00048617"/>
    </source>
</evidence>
<gene>
    <name evidence="11" type="ORF">C7H85_10645</name>
</gene>
<dbReference type="InterPro" id="IPR039793">
    <property type="entry name" value="UROS/Hem4"/>
</dbReference>
<evidence type="ECO:0000256" key="3">
    <source>
        <dbReference type="ARBA" id="ARBA00013109"/>
    </source>
</evidence>
<evidence type="ECO:0000256" key="1">
    <source>
        <dbReference type="ARBA" id="ARBA00004772"/>
    </source>
</evidence>
<comment type="catalytic activity">
    <reaction evidence="8 9">
        <text>hydroxymethylbilane = uroporphyrinogen III + H2O</text>
        <dbReference type="Rhea" id="RHEA:18965"/>
        <dbReference type="ChEBI" id="CHEBI:15377"/>
        <dbReference type="ChEBI" id="CHEBI:57308"/>
        <dbReference type="ChEBI" id="CHEBI:57845"/>
        <dbReference type="EC" id="4.2.1.75"/>
    </reaction>
</comment>
<keyword evidence="5 9" id="KW-0627">Porphyrin biosynthesis</keyword>
<dbReference type="PANTHER" id="PTHR38042">
    <property type="entry name" value="UROPORPHYRINOGEN-III SYNTHASE, CHLOROPLASTIC"/>
    <property type="match status" value="1"/>
</dbReference>
<evidence type="ECO:0000256" key="9">
    <source>
        <dbReference type="RuleBase" id="RU366031"/>
    </source>
</evidence>
<evidence type="ECO:0000256" key="2">
    <source>
        <dbReference type="ARBA" id="ARBA00008133"/>
    </source>
</evidence>
<comment type="similarity">
    <text evidence="2 9">Belongs to the uroporphyrinogen-III synthase family.</text>
</comment>
<evidence type="ECO:0000313" key="11">
    <source>
        <dbReference type="EMBL" id="PSJ45126.1"/>
    </source>
</evidence>
<dbReference type="Proteomes" id="UP000240243">
    <property type="component" value="Unassembled WGS sequence"/>
</dbReference>
<dbReference type="InterPro" id="IPR036108">
    <property type="entry name" value="4pyrrol_syn_uPrphyn_synt_sf"/>
</dbReference>
<evidence type="ECO:0000256" key="7">
    <source>
        <dbReference type="ARBA" id="ARBA00040167"/>
    </source>
</evidence>
<reference evidence="11 12" key="1">
    <citation type="submission" date="2018-03" db="EMBL/GenBank/DDBJ databases">
        <title>The draft genome of Zobellella sp. 59N8.</title>
        <authorList>
            <person name="Liu L."/>
            <person name="Li L."/>
            <person name="Zhang X."/>
            <person name="Liang L."/>
            <person name="Wang T."/>
        </authorList>
    </citation>
    <scope>NUCLEOTIDE SEQUENCE [LARGE SCALE GENOMIC DNA]</scope>
    <source>
        <strain evidence="11 12">59N8</strain>
    </source>
</reference>
<keyword evidence="4 9" id="KW-0456">Lyase</keyword>
<sequence length="251" mass="26831">MIPLVVRPEPQAQGLCQALQQAGHQPVATPLLSFAEGAGLAGLPALFGSLSPRDYVIAVSVPAVNFADNALNKQGLPWPDASYVAVGSATGKAFSAIGLTGVAVPEDSRSEGVISLPELRQLHGRRVVILRGDGGRDLIAPTLAQRGARVMYCEVYRRCYHPDPDGMLVKSWQSRDVDSIIVTSGGLLNHLVQLTAASAKDWLLSRLLIVPSIRVADEARRLGFTQVINAEGASNQALIAALDERKRNDRQ</sequence>
<proteinExistence type="inferred from homology"/>
<dbReference type="PANTHER" id="PTHR38042:SF1">
    <property type="entry name" value="UROPORPHYRINOGEN-III SYNTHASE, CHLOROPLASTIC"/>
    <property type="match status" value="1"/>
</dbReference>
<evidence type="ECO:0000256" key="4">
    <source>
        <dbReference type="ARBA" id="ARBA00023239"/>
    </source>
</evidence>
<accession>A0A2P7R4I4</accession>
<dbReference type="GO" id="GO:0006780">
    <property type="term" value="P:uroporphyrinogen III biosynthetic process"/>
    <property type="evidence" value="ECO:0007669"/>
    <property type="project" value="UniProtKB-UniRule"/>
</dbReference>
<dbReference type="UniPathway" id="UPA00251">
    <property type="reaction ID" value="UER00320"/>
</dbReference>
<dbReference type="GO" id="GO:0006782">
    <property type="term" value="P:protoporphyrinogen IX biosynthetic process"/>
    <property type="evidence" value="ECO:0007669"/>
    <property type="project" value="UniProtKB-UniRule"/>
</dbReference>
<evidence type="ECO:0000313" key="12">
    <source>
        <dbReference type="Proteomes" id="UP000240243"/>
    </source>
</evidence>
<comment type="caution">
    <text evidence="11">The sequence shown here is derived from an EMBL/GenBank/DDBJ whole genome shotgun (WGS) entry which is preliminary data.</text>
</comment>
<name>A0A2P7R4I4_9GAMM</name>
<keyword evidence="12" id="KW-1185">Reference proteome</keyword>
<organism evidence="11 12">
    <name type="scientific">Zobellella endophytica</name>
    <dbReference type="NCBI Taxonomy" id="2116700"/>
    <lineage>
        <taxon>Bacteria</taxon>
        <taxon>Pseudomonadati</taxon>
        <taxon>Pseudomonadota</taxon>
        <taxon>Gammaproteobacteria</taxon>
        <taxon>Aeromonadales</taxon>
        <taxon>Aeromonadaceae</taxon>
        <taxon>Zobellella</taxon>
    </lineage>
</organism>
<dbReference type="AlphaFoldDB" id="A0A2P7R4I4"/>
<dbReference type="Gene3D" id="3.40.50.10090">
    <property type="match status" value="2"/>
</dbReference>
<dbReference type="EC" id="4.2.1.75" evidence="3 9"/>
<evidence type="ECO:0000259" key="10">
    <source>
        <dbReference type="Pfam" id="PF02602"/>
    </source>
</evidence>
<dbReference type="GO" id="GO:0004852">
    <property type="term" value="F:uroporphyrinogen-III synthase activity"/>
    <property type="evidence" value="ECO:0007669"/>
    <property type="project" value="UniProtKB-UniRule"/>
</dbReference>
<dbReference type="EMBL" id="PXYG01000004">
    <property type="protein sequence ID" value="PSJ45126.1"/>
    <property type="molecule type" value="Genomic_DNA"/>
</dbReference>
<comment type="pathway">
    <text evidence="1 9">Porphyrin-containing compound metabolism; protoporphyrin-IX biosynthesis; coproporphyrinogen-III from 5-aminolevulinate: step 3/4.</text>
</comment>
<dbReference type="Pfam" id="PF02602">
    <property type="entry name" value="HEM4"/>
    <property type="match status" value="1"/>
</dbReference>
<dbReference type="InterPro" id="IPR003754">
    <property type="entry name" value="4pyrrol_synth_uPrphyn_synth"/>
</dbReference>
<dbReference type="OrthoDB" id="9787650at2"/>
<feature type="domain" description="Tetrapyrrole biosynthesis uroporphyrinogen III synthase" evidence="10">
    <location>
        <begin position="17"/>
        <end position="240"/>
    </location>
</feature>